<dbReference type="InterPro" id="IPR034164">
    <property type="entry name" value="Pepsin-like_dom"/>
</dbReference>
<dbReference type="InterPro" id="IPR001969">
    <property type="entry name" value="Aspartic_peptidase_AS"/>
</dbReference>
<feature type="domain" description="Peptidase A1" evidence="6">
    <location>
        <begin position="319"/>
        <end position="646"/>
    </location>
</feature>
<evidence type="ECO:0000256" key="1">
    <source>
        <dbReference type="ARBA" id="ARBA00007447"/>
    </source>
</evidence>
<evidence type="ECO:0000256" key="2">
    <source>
        <dbReference type="ARBA" id="ARBA00022750"/>
    </source>
</evidence>
<comment type="caution">
    <text evidence="7">The sequence shown here is derived from an EMBL/GenBank/DDBJ whole genome shotgun (WGS) entry which is preliminary data.</text>
</comment>
<sequence length="649" mass="65966">MRLVPSLLNLLVLLTLSTYTTGSSAASVQLTRRRTGQDHSHVVKRLLADSSAPISPKAKTRGTGIGRRGIVKGTYGPARKPVRRQEDSSTGMGASSAEPSSTAGGEGGGAPTSADLSATLASTTSSGASTSSTALASSGEASESADTSSTSVTSLDQLLGESSSEASAPSSTSAEPSTSETTSTAAKAESSTSLGDTTSDGASQEASNTASSQESTSVESSATIAAESGAESAVGSEASTAESSTSGSTSATASSVSSSGTANVTTTSDAAATSTTSGASGSGTQSGGSATASQTNWAQPSDTDGSLTGVMSQGDAIVYVIDVAVGDGSVTLPVLVDSGSADIWVAGSNCDNCTSSGMADSGLTATDNCQEQEKGYGSGSVTGCLVPTDVKFGDGYELEAFPVLVASDSEGFDGSYMRQSFSGIFGLAMNKSSINNQATPLNMMSQLGMISSPEVGFYLDRAETGSEIIFGSPHDDNHADQSKKVTLPKVTEDDGLYRVTMDGFVSHGYMVSSTESNVSMENIEVILDTGTSDIRVPETMMLPIYAALGNGTFFTDTTTGDLVVPCEGPDNEDEVLALQFGGQQFYFKWEDLVANPSSTDANYCYCRVQASPSSISDYLIVGSAFFHNVYHVINIDSGDTTLYGLADAS</sequence>
<evidence type="ECO:0000256" key="5">
    <source>
        <dbReference type="SAM" id="SignalP"/>
    </source>
</evidence>
<keyword evidence="5" id="KW-0732">Signal</keyword>
<dbReference type="PANTHER" id="PTHR47966:SF51">
    <property type="entry name" value="BETA-SITE APP-CLEAVING ENZYME, ISOFORM A-RELATED"/>
    <property type="match status" value="1"/>
</dbReference>
<dbReference type="InterPro" id="IPR001461">
    <property type="entry name" value="Aspartic_peptidase_A1"/>
</dbReference>
<dbReference type="Pfam" id="PF00026">
    <property type="entry name" value="Asp"/>
    <property type="match status" value="1"/>
</dbReference>
<proteinExistence type="inferred from homology"/>
<feature type="compositionally biased region" description="Low complexity" evidence="4">
    <location>
        <begin position="112"/>
        <end position="279"/>
    </location>
</feature>
<dbReference type="PANTHER" id="PTHR47966">
    <property type="entry name" value="BETA-SITE APP-CLEAVING ENZYME, ISOFORM A-RELATED"/>
    <property type="match status" value="1"/>
</dbReference>
<comment type="similarity">
    <text evidence="1 3">Belongs to the peptidase A1 family.</text>
</comment>
<keyword evidence="2 3" id="KW-0064">Aspartyl protease</keyword>
<feature type="region of interest" description="Disordered" evidence="4">
    <location>
        <begin position="49"/>
        <end position="308"/>
    </location>
</feature>
<dbReference type="PROSITE" id="PS51767">
    <property type="entry name" value="PEPTIDASE_A1"/>
    <property type="match status" value="1"/>
</dbReference>
<dbReference type="Proteomes" id="UP000095149">
    <property type="component" value="Unassembled WGS sequence"/>
</dbReference>
<keyword evidence="3" id="KW-0645">Protease</keyword>
<evidence type="ECO:0000259" key="6">
    <source>
        <dbReference type="PROSITE" id="PS51767"/>
    </source>
</evidence>
<dbReference type="AlphaFoldDB" id="A0A1E3KEQ4"/>
<organism evidence="7 8">
    <name type="scientific">Cryptococcus amylolentus CBS 6273</name>
    <dbReference type="NCBI Taxonomy" id="1296118"/>
    <lineage>
        <taxon>Eukaryota</taxon>
        <taxon>Fungi</taxon>
        <taxon>Dikarya</taxon>
        <taxon>Basidiomycota</taxon>
        <taxon>Agaricomycotina</taxon>
        <taxon>Tremellomycetes</taxon>
        <taxon>Tremellales</taxon>
        <taxon>Cryptococcaceae</taxon>
        <taxon>Cryptococcus</taxon>
    </lineage>
</organism>
<feature type="chain" id="PRO_5009130950" description="Peptidase A1 domain-containing protein" evidence="5">
    <location>
        <begin position="26"/>
        <end position="649"/>
    </location>
</feature>
<feature type="compositionally biased region" description="Polar residues" evidence="4">
    <location>
        <begin position="296"/>
        <end position="308"/>
    </location>
</feature>
<dbReference type="Gene3D" id="2.40.70.10">
    <property type="entry name" value="Acid Proteases"/>
    <property type="match status" value="2"/>
</dbReference>
<dbReference type="CDD" id="cd05471">
    <property type="entry name" value="pepsin_like"/>
    <property type="match status" value="1"/>
</dbReference>
<evidence type="ECO:0000313" key="7">
    <source>
        <dbReference type="EMBL" id="ODO11383.1"/>
    </source>
</evidence>
<dbReference type="PRINTS" id="PR00792">
    <property type="entry name" value="PEPSIN"/>
</dbReference>
<accession>A0A1E3KEQ4</accession>
<dbReference type="InterPro" id="IPR021109">
    <property type="entry name" value="Peptidase_aspartic_dom_sf"/>
</dbReference>
<evidence type="ECO:0000313" key="8">
    <source>
        <dbReference type="Proteomes" id="UP000095149"/>
    </source>
</evidence>
<dbReference type="PROSITE" id="PS00141">
    <property type="entry name" value="ASP_PROTEASE"/>
    <property type="match status" value="2"/>
</dbReference>
<dbReference type="OrthoDB" id="2747330at2759"/>
<reference evidence="7 8" key="1">
    <citation type="submission" date="2016-06" db="EMBL/GenBank/DDBJ databases">
        <title>Evolution of pathogenesis and genome organization in the Tremellales.</title>
        <authorList>
            <person name="Cuomo C."/>
            <person name="Litvintseva A."/>
            <person name="Heitman J."/>
            <person name="Chen Y."/>
            <person name="Sun S."/>
            <person name="Springer D."/>
            <person name="Dromer F."/>
            <person name="Young S."/>
            <person name="Zeng Q."/>
            <person name="Chapman S."/>
            <person name="Gujja S."/>
            <person name="Saif S."/>
            <person name="Birren B."/>
        </authorList>
    </citation>
    <scope>NUCLEOTIDE SEQUENCE [LARGE SCALE GENOMIC DNA]</scope>
    <source>
        <strain evidence="7 8">CBS 6273</strain>
    </source>
</reference>
<evidence type="ECO:0000256" key="3">
    <source>
        <dbReference type="RuleBase" id="RU000454"/>
    </source>
</evidence>
<dbReference type="InterPro" id="IPR033121">
    <property type="entry name" value="PEPTIDASE_A1"/>
</dbReference>
<dbReference type="GO" id="GO:0006508">
    <property type="term" value="P:proteolysis"/>
    <property type="evidence" value="ECO:0007669"/>
    <property type="project" value="UniProtKB-KW"/>
</dbReference>
<dbReference type="EMBL" id="MEKH01000001">
    <property type="protein sequence ID" value="ODO11383.1"/>
    <property type="molecule type" value="Genomic_DNA"/>
</dbReference>
<dbReference type="SUPFAM" id="SSF50630">
    <property type="entry name" value="Acid proteases"/>
    <property type="match status" value="1"/>
</dbReference>
<name>A0A1E3KEQ4_9TREE</name>
<dbReference type="GO" id="GO:0004190">
    <property type="term" value="F:aspartic-type endopeptidase activity"/>
    <property type="evidence" value="ECO:0007669"/>
    <property type="project" value="UniProtKB-KW"/>
</dbReference>
<protein>
    <recommendedName>
        <fullName evidence="6">Peptidase A1 domain-containing protein</fullName>
    </recommendedName>
</protein>
<feature type="compositionally biased region" description="Polar residues" evidence="4">
    <location>
        <begin position="88"/>
        <end position="103"/>
    </location>
</feature>
<feature type="signal peptide" evidence="5">
    <location>
        <begin position="1"/>
        <end position="25"/>
    </location>
</feature>
<evidence type="ECO:0000256" key="4">
    <source>
        <dbReference type="SAM" id="MobiDB-lite"/>
    </source>
</evidence>
<gene>
    <name evidence="7" type="ORF">I350_00162</name>
</gene>
<keyword evidence="3" id="KW-0378">Hydrolase</keyword>